<organism evidence="1 2">
    <name type="scientific">Caerostris extrusa</name>
    <name type="common">Bark spider</name>
    <name type="synonym">Caerostris bankana</name>
    <dbReference type="NCBI Taxonomy" id="172846"/>
    <lineage>
        <taxon>Eukaryota</taxon>
        <taxon>Metazoa</taxon>
        <taxon>Ecdysozoa</taxon>
        <taxon>Arthropoda</taxon>
        <taxon>Chelicerata</taxon>
        <taxon>Arachnida</taxon>
        <taxon>Araneae</taxon>
        <taxon>Araneomorphae</taxon>
        <taxon>Entelegynae</taxon>
        <taxon>Araneoidea</taxon>
        <taxon>Araneidae</taxon>
        <taxon>Caerostris</taxon>
    </lineage>
</organism>
<gene>
    <name evidence="1" type="ORF">CEXT_509491</name>
</gene>
<evidence type="ECO:0000313" key="1">
    <source>
        <dbReference type="EMBL" id="GIZ05365.1"/>
    </source>
</evidence>
<dbReference type="AlphaFoldDB" id="A0AAV4YGE2"/>
<keyword evidence="2" id="KW-1185">Reference proteome</keyword>
<name>A0AAV4YGE2_CAEEX</name>
<dbReference type="Proteomes" id="UP001054945">
    <property type="component" value="Unassembled WGS sequence"/>
</dbReference>
<comment type="caution">
    <text evidence="1">The sequence shown here is derived from an EMBL/GenBank/DDBJ whole genome shotgun (WGS) entry which is preliminary data.</text>
</comment>
<sequence>MAGGGVLCIKFKSPPTSSRPQLFACVSSVSLIPPAKLPICAETPNAPSISNSSNHEPQLYSSDIIGQLLQKRNCNPRLLLKLSANDCRMGVGKIQP</sequence>
<proteinExistence type="predicted"/>
<evidence type="ECO:0000313" key="2">
    <source>
        <dbReference type="Proteomes" id="UP001054945"/>
    </source>
</evidence>
<accession>A0AAV4YGE2</accession>
<dbReference type="EMBL" id="BPLR01019300">
    <property type="protein sequence ID" value="GIZ05365.1"/>
    <property type="molecule type" value="Genomic_DNA"/>
</dbReference>
<protein>
    <submittedName>
        <fullName evidence="1">Uncharacterized protein</fullName>
    </submittedName>
</protein>
<reference evidence="1 2" key="1">
    <citation type="submission" date="2021-06" db="EMBL/GenBank/DDBJ databases">
        <title>Caerostris extrusa draft genome.</title>
        <authorList>
            <person name="Kono N."/>
            <person name="Arakawa K."/>
        </authorList>
    </citation>
    <scope>NUCLEOTIDE SEQUENCE [LARGE SCALE GENOMIC DNA]</scope>
</reference>